<evidence type="ECO:0000259" key="3">
    <source>
        <dbReference type="PROSITE" id="PS50158"/>
    </source>
</evidence>
<name>C5KTT2_PERM5</name>
<accession>C5KTT2</accession>
<dbReference type="OMA" id="ESWDQYA"/>
<organism evidence="5">
    <name type="scientific">Perkinsus marinus (strain ATCC 50983 / TXsc)</name>
    <dbReference type="NCBI Taxonomy" id="423536"/>
    <lineage>
        <taxon>Eukaryota</taxon>
        <taxon>Sar</taxon>
        <taxon>Alveolata</taxon>
        <taxon>Perkinsozoa</taxon>
        <taxon>Perkinsea</taxon>
        <taxon>Perkinsida</taxon>
        <taxon>Perkinsidae</taxon>
        <taxon>Perkinsus</taxon>
    </lineage>
</organism>
<dbReference type="Gene3D" id="1.10.4020.10">
    <property type="entry name" value="DNA breaking-rejoining enzymes"/>
    <property type="match status" value="1"/>
</dbReference>
<evidence type="ECO:0000313" key="5">
    <source>
        <dbReference type="Proteomes" id="UP000007800"/>
    </source>
</evidence>
<dbReference type="Pfam" id="PF00098">
    <property type="entry name" value="zf-CCHC"/>
    <property type="match status" value="1"/>
</dbReference>
<dbReference type="EMBL" id="GG676180">
    <property type="protein sequence ID" value="EER11974.1"/>
    <property type="molecule type" value="Genomic_DNA"/>
</dbReference>
<dbReference type="InterPro" id="IPR001878">
    <property type="entry name" value="Znf_CCHC"/>
</dbReference>
<dbReference type="InterPro" id="IPR038269">
    <property type="entry name" value="SCAN_sf"/>
</dbReference>
<proteinExistence type="predicted"/>
<dbReference type="AlphaFoldDB" id="C5KTT2"/>
<dbReference type="GO" id="GO:0008270">
    <property type="term" value="F:zinc ion binding"/>
    <property type="evidence" value="ECO:0007669"/>
    <property type="project" value="UniProtKB-KW"/>
</dbReference>
<evidence type="ECO:0000256" key="1">
    <source>
        <dbReference type="PROSITE-ProRule" id="PRU00047"/>
    </source>
</evidence>
<dbReference type="Proteomes" id="UP000007800">
    <property type="component" value="Unassembled WGS sequence"/>
</dbReference>
<dbReference type="PROSITE" id="PS50158">
    <property type="entry name" value="ZF_CCHC"/>
    <property type="match status" value="1"/>
</dbReference>
<keyword evidence="1" id="KW-0479">Metal-binding</keyword>
<dbReference type="InterPro" id="IPR036875">
    <property type="entry name" value="Znf_CCHC_sf"/>
</dbReference>
<evidence type="ECO:0000313" key="4">
    <source>
        <dbReference type="EMBL" id="EER11974.1"/>
    </source>
</evidence>
<evidence type="ECO:0000256" key="2">
    <source>
        <dbReference type="SAM" id="MobiDB-lite"/>
    </source>
</evidence>
<dbReference type="RefSeq" id="XP_002780179.1">
    <property type="nucleotide sequence ID" value="XM_002780133.1"/>
</dbReference>
<reference evidence="4 5" key="1">
    <citation type="submission" date="2008-07" db="EMBL/GenBank/DDBJ databases">
        <authorList>
            <person name="El-Sayed N."/>
            <person name="Caler E."/>
            <person name="Inman J."/>
            <person name="Amedeo P."/>
            <person name="Hass B."/>
            <person name="Wortman J."/>
        </authorList>
    </citation>
    <scope>NUCLEOTIDE SEQUENCE [LARGE SCALE GENOMIC DNA]</scope>
    <source>
        <strain evidence="5">ATCC 50983 / TXsc</strain>
    </source>
</reference>
<dbReference type="GO" id="GO:0003676">
    <property type="term" value="F:nucleic acid binding"/>
    <property type="evidence" value="ECO:0007669"/>
    <property type="project" value="InterPro"/>
</dbReference>
<keyword evidence="1" id="KW-0862">Zinc</keyword>
<dbReference type="OrthoDB" id="3863715at2759"/>
<keyword evidence="5" id="KW-1185">Reference proteome</keyword>
<dbReference type="Gene3D" id="4.10.60.10">
    <property type="entry name" value="Zinc finger, CCHC-type"/>
    <property type="match status" value="1"/>
</dbReference>
<feature type="region of interest" description="Disordered" evidence="2">
    <location>
        <begin position="23"/>
        <end position="54"/>
    </location>
</feature>
<keyword evidence="1" id="KW-0863">Zinc-finger</keyword>
<feature type="domain" description="CCHC-type" evidence="3">
    <location>
        <begin position="321"/>
        <end position="336"/>
    </location>
</feature>
<sequence length="355" mass="38636">MVGKALDQARTLNALYEQAETEVGRLKGSTSSSSASARATDGVTTPTPANGGAISAKENVRVSIQMPERYNGGTDFRAWLRRYENTANAAGWSAATKALRLGMYLSDDYYESWDQYASKNDFEKDCQTLSHVFARTTTDASLEKFYALKWAGETNLSVFLARARRVLEEYNRKLPPEKWLSAATIDQMVLDKLVSVAPPAAKAELRKTKPTSIEEMVDIVSDYTDSGQGTSALPVSTLQKFEDRLDNKLAKVMAAVTGAQSPVIPSDSITKLTEKITALEKQVAARTPQGRPRYSGSPKCGICTAGHITKNCPLKQFDKGCYMCGAEGHLARQCPKSLLKAQKAPSGEGLRESGN</sequence>
<dbReference type="SMART" id="SM00343">
    <property type="entry name" value="ZnF_C2HC"/>
    <property type="match status" value="2"/>
</dbReference>
<protein>
    <recommendedName>
        <fullName evidence="3">CCHC-type domain-containing protein</fullName>
    </recommendedName>
</protein>
<dbReference type="GeneID" id="9060812"/>
<feature type="compositionally biased region" description="Low complexity" evidence="2">
    <location>
        <begin position="29"/>
        <end position="40"/>
    </location>
</feature>
<dbReference type="SUPFAM" id="SSF57756">
    <property type="entry name" value="Retrovirus zinc finger-like domains"/>
    <property type="match status" value="1"/>
</dbReference>
<dbReference type="InParanoid" id="C5KTT2"/>
<gene>
    <name evidence="4" type="ORF">Pmar_PMAR019076</name>
</gene>